<dbReference type="Gene3D" id="3.30.2000.20">
    <property type="match status" value="1"/>
</dbReference>
<dbReference type="Proteomes" id="UP000249577">
    <property type="component" value="Unassembled WGS sequence"/>
</dbReference>
<comment type="caution">
    <text evidence="1">The sequence shown here is derived from an EMBL/GenBank/DDBJ whole genome shotgun (WGS) entry which is preliminary data.</text>
</comment>
<evidence type="ECO:0008006" key="3">
    <source>
        <dbReference type="Google" id="ProtNLM"/>
    </source>
</evidence>
<evidence type="ECO:0000313" key="2">
    <source>
        <dbReference type="Proteomes" id="UP000249577"/>
    </source>
</evidence>
<accession>A0A2W5KS57</accession>
<organism evidence="1 2">
    <name type="scientific">Ancylobacter novellus</name>
    <name type="common">Thiobacillus novellus</name>
    <dbReference type="NCBI Taxonomy" id="921"/>
    <lineage>
        <taxon>Bacteria</taxon>
        <taxon>Pseudomonadati</taxon>
        <taxon>Pseudomonadota</taxon>
        <taxon>Alphaproteobacteria</taxon>
        <taxon>Hyphomicrobiales</taxon>
        <taxon>Xanthobacteraceae</taxon>
        <taxon>Ancylobacter</taxon>
    </lineage>
</organism>
<name>A0A2W5KS57_ANCNO</name>
<proteinExistence type="predicted"/>
<dbReference type="EMBL" id="QFPN01000001">
    <property type="protein sequence ID" value="PZQ18949.1"/>
    <property type="molecule type" value="Genomic_DNA"/>
</dbReference>
<reference evidence="1 2" key="1">
    <citation type="submission" date="2017-08" db="EMBL/GenBank/DDBJ databases">
        <title>Infants hospitalized years apart are colonized by the same room-sourced microbial strains.</title>
        <authorList>
            <person name="Brooks B."/>
            <person name="Olm M.R."/>
            <person name="Firek B.A."/>
            <person name="Baker R."/>
            <person name="Thomas B.C."/>
            <person name="Morowitz M.J."/>
            <person name="Banfield J.F."/>
        </authorList>
    </citation>
    <scope>NUCLEOTIDE SEQUENCE [LARGE SCALE GENOMIC DNA]</scope>
    <source>
        <strain evidence="1">S2_005_003_R2_43</strain>
    </source>
</reference>
<gene>
    <name evidence="1" type="ORF">DI565_00660</name>
</gene>
<protein>
    <recommendedName>
        <fullName evidence="3">DUF3168 domain-containing protein</fullName>
    </recommendedName>
</protein>
<dbReference type="AlphaFoldDB" id="A0A2W5KS57"/>
<evidence type="ECO:0000313" key="1">
    <source>
        <dbReference type="EMBL" id="PZQ18949.1"/>
    </source>
</evidence>
<sequence length="140" mass="15042">MARLATIEAVEARLKAAWSASQWASTPVVGVLNPEARPANGGAHLLVQYPITNAEQISLGAPGANVWRDVGVFSVLVHQPKAKFRLAIEQADAVAAIFRGRWFDGVQCWAPSGAEIDDRNDKALFFVMSVAVPYQADLVG</sequence>